<evidence type="ECO:0000313" key="1">
    <source>
        <dbReference type="EMBL" id="KAL1493891.1"/>
    </source>
</evidence>
<gene>
    <name evidence="1" type="ORF">ABEB36_009575</name>
</gene>
<reference evidence="1 2" key="1">
    <citation type="submission" date="2024-05" db="EMBL/GenBank/DDBJ databases">
        <title>Genetic variation in Jamaican populations of the coffee berry borer (Hypothenemus hampei).</title>
        <authorList>
            <person name="Errbii M."/>
            <person name="Myrie A."/>
        </authorList>
    </citation>
    <scope>NUCLEOTIDE SEQUENCE [LARGE SCALE GENOMIC DNA]</scope>
    <source>
        <strain evidence="1">JA-Hopewell-2020-01-JO</strain>
        <tissue evidence="1">Whole body</tissue>
    </source>
</reference>
<dbReference type="AlphaFoldDB" id="A0ABD1EH93"/>
<protein>
    <submittedName>
        <fullName evidence="1">Uncharacterized protein</fullName>
    </submittedName>
</protein>
<comment type="caution">
    <text evidence="1">The sequence shown here is derived from an EMBL/GenBank/DDBJ whole genome shotgun (WGS) entry which is preliminary data.</text>
</comment>
<dbReference type="EMBL" id="JBDJPC010000007">
    <property type="protein sequence ID" value="KAL1493891.1"/>
    <property type="molecule type" value="Genomic_DNA"/>
</dbReference>
<organism evidence="1 2">
    <name type="scientific">Hypothenemus hampei</name>
    <name type="common">Coffee berry borer</name>
    <dbReference type="NCBI Taxonomy" id="57062"/>
    <lineage>
        <taxon>Eukaryota</taxon>
        <taxon>Metazoa</taxon>
        <taxon>Ecdysozoa</taxon>
        <taxon>Arthropoda</taxon>
        <taxon>Hexapoda</taxon>
        <taxon>Insecta</taxon>
        <taxon>Pterygota</taxon>
        <taxon>Neoptera</taxon>
        <taxon>Endopterygota</taxon>
        <taxon>Coleoptera</taxon>
        <taxon>Polyphaga</taxon>
        <taxon>Cucujiformia</taxon>
        <taxon>Curculionidae</taxon>
        <taxon>Scolytinae</taxon>
        <taxon>Hypothenemus</taxon>
    </lineage>
</organism>
<dbReference type="Proteomes" id="UP001566132">
    <property type="component" value="Unassembled WGS sequence"/>
</dbReference>
<accession>A0ABD1EH93</accession>
<sequence length="140" mass="15772">MSKITSGAVGRIITIVRKDIVVKVVPEDNFGNTSPYRAPCLPTNLQDQQVPKQVIKNCGGKSFHLHPHQQSQNIPQPQPIHIIHNMSDIRAIISDNFDGDRSKLFDFLQDCGQAWSLCVTEDTPNILYRIKIKRFSSCSD</sequence>
<evidence type="ECO:0000313" key="2">
    <source>
        <dbReference type="Proteomes" id="UP001566132"/>
    </source>
</evidence>
<name>A0ABD1EH93_HYPHA</name>
<keyword evidence="2" id="KW-1185">Reference proteome</keyword>
<proteinExistence type="predicted"/>